<dbReference type="GO" id="GO:0005576">
    <property type="term" value="C:extracellular region"/>
    <property type="evidence" value="ECO:0007669"/>
    <property type="project" value="UniProtKB-SubCell"/>
</dbReference>
<organism evidence="9">
    <name type="scientific">Salix viminalis</name>
    <name type="common">Common osier</name>
    <name type="synonym">Basket willow</name>
    <dbReference type="NCBI Taxonomy" id="40686"/>
    <lineage>
        <taxon>Eukaryota</taxon>
        <taxon>Viridiplantae</taxon>
        <taxon>Streptophyta</taxon>
        <taxon>Embryophyta</taxon>
        <taxon>Tracheophyta</taxon>
        <taxon>Spermatophyta</taxon>
        <taxon>Magnoliopsida</taxon>
        <taxon>eudicotyledons</taxon>
        <taxon>Gunneridae</taxon>
        <taxon>Pentapetalae</taxon>
        <taxon>rosids</taxon>
        <taxon>fabids</taxon>
        <taxon>Malpighiales</taxon>
        <taxon>Salicaceae</taxon>
        <taxon>Saliceae</taxon>
        <taxon>Salix</taxon>
    </lineage>
</organism>
<dbReference type="PANTHER" id="PTHR11709">
    <property type="entry name" value="MULTI-COPPER OXIDASE"/>
    <property type="match status" value="1"/>
</dbReference>
<dbReference type="SUPFAM" id="SSF49503">
    <property type="entry name" value="Cupredoxins"/>
    <property type="match status" value="1"/>
</dbReference>
<evidence type="ECO:0000256" key="6">
    <source>
        <dbReference type="ARBA" id="ARBA00023002"/>
    </source>
</evidence>
<name>A0A6N2MNY4_SALVM</name>
<keyword evidence="7" id="KW-0186">Copper</keyword>
<evidence type="ECO:0000256" key="4">
    <source>
        <dbReference type="ARBA" id="ARBA00022723"/>
    </source>
</evidence>
<evidence type="ECO:0000256" key="5">
    <source>
        <dbReference type="ARBA" id="ARBA00022737"/>
    </source>
</evidence>
<reference evidence="9" key="1">
    <citation type="submission" date="2019-03" db="EMBL/GenBank/DDBJ databases">
        <authorList>
            <person name="Mank J."/>
            <person name="Almeida P."/>
        </authorList>
    </citation>
    <scope>NUCLEOTIDE SEQUENCE</scope>
    <source>
        <strain evidence="9">78183</strain>
    </source>
</reference>
<dbReference type="AlphaFoldDB" id="A0A6N2MNY4"/>
<dbReference type="PROSITE" id="PS00080">
    <property type="entry name" value="MULTICOPPER_OXIDASE2"/>
    <property type="match status" value="1"/>
</dbReference>
<evidence type="ECO:0000256" key="2">
    <source>
        <dbReference type="ARBA" id="ARBA00010609"/>
    </source>
</evidence>
<sequence length="115" mass="12945">MEQNFIDLVITTRFQLVLQDTGMLTPENHPVHLHGFNFFEVGRGVGNFDPNKDPKKFNLVDPVERNTIGVPAGVWFMHCHLEIHTTWGLKMAFVVDNGKGPNESVLPPPPDLPKC</sequence>
<dbReference type="EMBL" id="CAADRP010001914">
    <property type="protein sequence ID" value="VFU56080.1"/>
    <property type="molecule type" value="Genomic_DNA"/>
</dbReference>
<protein>
    <recommendedName>
        <fullName evidence="8">Plastocyanin-like domain-containing protein</fullName>
    </recommendedName>
</protein>
<dbReference type="Pfam" id="PF07731">
    <property type="entry name" value="Cu-oxidase_2"/>
    <property type="match status" value="1"/>
</dbReference>
<gene>
    <name evidence="9" type="ORF">SVIM_LOCUS400863</name>
</gene>
<feature type="domain" description="Plastocyanin-like" evidence="8">
    <location>
        <begin position="4"/>
        <end position="98"/>
    </location>
</feature>
<evidence type="ECO:0000313" key="9">
    <source>
        <dbReference type="EMBL" id="VFU56080.1"/>
    </source>
</evidence>
<keyword evidence="3" id="KW-0964">Secreted</keyword>
<dbReference type="InterPro" id="IPR008972">
    <property type="entry name" value="Cupredoxin"/>
</dbReference>
<dbReference type="InterPro" id="IPR045087">
    <property type="entry name" value="Cu-oxidase_fam"/>
</dbReference>
<keyword evidence="4" id="KW-0479">Metal-binding</keyword>
<evidence type="ECO:0000256" key="1">
    <source>
        <dbReference type="ARBA" id="ARBA00004613"/>
    </source>
</evidence>
<dbReference type="Gene3D" id="2.60.40.420">
    <property type="entry name" value="Cupredoxins - blue copper proteins"/>
    <property type="match status" value="1"/>
</dbReference>
<dbReference type="InterPro" id="IPR002355">
    <property type="entry name" value="Cu_oxidase_Cu_BS"/>
</dbReference>
<keyword evidence="6" id="KW-0560">Oxidoreductase</keyword>
<comment type="similarity">
    <text evidence="2">Belongs to the multicopper oxidase family.</text>
</comment>
<dbReference type="GO" id="GO:0005507">
    <property type="term" value="F:copper ion binding"/>
    <property type="evidence" value="ECO:0007669"/>
    <property type="project" value="InterPro"/>
</dbReference>
<evidence type="ECO:0000256" key="7">
    <source>
        <dbReference type="ARBA" id="ARBA00023008"/>
    </source>
</evidence>
<accession>A0A6N2MNY4</accession>
<keyword evidence="5" id="KW-0677">Repeat</keyword>
<evidence type="ECO:0000259" key="8">
    <source>
        <dbReference type="Pfam" id="PF07731"/>
    </source>
</evidence>
<dbReference type="InterPro" id="IPR033138">
    <property type="entry name" value="Cu_oxidase_CS"/>
</dbReference>
<dbReference type="PANTHER" id="PTHR11709:SF319">
    <property type="entry name" value="LACCASE-16"/>
    <property type="match status" value="1"/>
</dbReference>
<dbReference type="GO" id="GO:0016491">
    <property type="term" value="F:oxidoreductase activity"/>
    <property type="evidence" value="ECO:0007669"/>
    <property type="project" value="UniProtKB-KW"/>
</dbReference>
<evidence type="ECO:0000256" key="3">
    <source>
        <dbReference type="ARBA" id="ARBA00022525"/>
    </source>
</evidence>
<comment type="subcellular location">
    <subcellularLocation>
        <location evidence="1">Secreted</location>
    </subcellularLocation>
</comment>
<proteinExistence type="inferred from homology"/>
<dbReference type="InterPro" id="IPR011706">
    <property type="entry name" value="Cu-oxidase_C"/>
</dbReference>
<dbReference type="PROSITE" id="PS00079">
    <property type="entry name" value="MULTICOPPER_OXIDASE1"/>
    <property type="match status" value="1"/>
</dbReference>